<dbReference type="Pfam" id="PF00078">
    <property type="entry name" value="RVT_1"/>
    <property type="match status" value="1"/>
</dbReference>
<evidence type="ECO:0000313" key="3">
    <source>
        <dbReference type="Proteomes" id="UP000049472"/>
    </source>
</evidence>
<proteinExistence type="predicted"/>
<dbReference type="PROSITE" id="PS50878">
    <property type="entry name" value="RT_POL"/>
    <property type="match status" value="1"/>
</dbReference>
<dbReference type="AlphaFoldDB" id="A0A0M6W9I3"/>
<keyword evidence="3" id="KW-1185">Reference proteome</keyword>
<name>A0A0M6W9I3_9FIRM</name>
<protein>
    <recommendedName>
        <fullName evidence="1">Reverse transcriptase domain-containing protein</fullName>
    </recommendedName>
</protein>
<dbReference type="InterPro" id="IPR051083">
    <property type="entry name" value="GrpII_Intron_Splice-Mob/Def"/>
</dbReference>
<sequence>MPKERKKVLCMDAQRHAEYYGMQQTFDELYAKSKAGEVFNGLMELVLSPDNIMLAYRNIKTNTGSYTAGTDKQNIGDIGRLPPAEVIGKVRKIVTGSEHGYRPKPVRRKDIPKPNGKTRPLGIPCIWDRLVQQCIKQILEPICEAKFSNNSYGFRPNRSVEHAISRTYSLLQRAHLHYVLEFDIKGFFDNVNHSKLIRQLWTLGIQDKQLLFVIKRILKAPIRMPDGSTVYPTKGTPQGGIISPLLANVVLNELDHWVDSQWVEHPVANRYGTHRIIRTSEVFDKSKGYQKMRETNLKEMFIVRYADDFRIFCRNREDAEKAMEAVTKWITERLKLEVSPEKTRIVNVRKRYSEFLGFKIMVYRKGEKYVVKSHICDKKLQLEESKLVEQAKRIAKPAHGRTQPDEIGLFDEMVLGIQNYYRIATCISLDCRKIHRRVMTVLTNRLNTESGCQLAREGGAMTDSEKEHYGASQMVRYVSGINRPIYPIAFIKYKTAIGISAAVCCFSPTGRKKIHDNLEMDTTLFAYLREKPLQGHSLEYADCRLSLLSAQKGKCSVSGELFLNPDNIVCHMKVPKEQGGHERYSNLVLLHRRYLPLLTDQDTAALKSMCKQLTVTKKQLTKINSLRIAAKLVAI</sequence>
<feature type="domain" description="Reverse transcriptase" evidence="1">
    <location>
        <begin position="92"/>
        <end position="360"/>
    </location>
</feature>
<dbReference type="PANTHER" id="PTHR34047:SF8">
    <property type="entry name" value="PROTEIN YKFC"/>
    <property type="match status" value="1"/>
</dbReference>
<organism evidence="2 3">
    <name type="scientific">Agathobacter rectalis</name>
    <dbReference type="NCBI Taxonomy" id="39491"/>
    <lineage>
        <taxon>Bacteria</taxon>
        <taxon>Bacillati</taxon>
        <taxon>Bacillota</taxon>
        <taxon>Clostridia</taxon>
        <taxon>Lachnospirales</taxon>
        <taxon>Lachnospiraceae</taxon>
        <taxon>Agathobacter</taxon>
    </lineage>
</organism>
<dbReference type="PANTHER" id="PTHR34047">
    <property type="entry name" value="NUCLEAR INTRON MATURASE 1, MITOCHONDRIAL-RELATED"/>
    <property type="match status" value="1"/>
</dbReference>
<accession>A0A0M6W9I3</accession>
<reference evidence="3" key="1">
    <citation type="submission" date="2015-05" db="EMBL/GenBank/DDBJ databases">
        <authorList>
            <consortium name="Pathogen Informatics"/>
        </authorList>
    </citation>
    <scope>NUCLEOTIDE SEQUENCE [LARGE SCALE GENOMIC DNA]</scope>
    <source>
        <strain evidence="3">T1-815</strain>
    </source>
</reference>
<dbReference type="NCBIfam" id="TIGR04416">
    <property type="entry name" value="group_II_RT_mat"/>
    <property type="match status" value="1"/>
</dbReference>
<dbReference type="EMBL" id="CVRQ01000001">
    <property type="protein sequence ID" value="CRL32154.1"/>
    <property type="molecule type" value="Genomic_DNA"/>
</dbReference>
<dbReference type="RefSeq" id="WP_055060877.1">
    <property type="nucleotide sequence ID" value="NZ_CVRQ01000001.1"/>
</dbReference>
<evidence type="ECO:0000259" key="1">
    <source>
        <dbReference type="PROSITE" id="PS50878"/>
    </source>
</evidence>
<dbReference type="InterPro" id="IPR043502">
    <property type="entry name" value="DNA/RNA_pol_sf"/>
</dbReference>
<dbReference type="CDD" id="cd01651">
    <property type="entry name" value="RT_G2_intron"/>
    <property type="match status" value="1"/>
</dbReference>
<dbReference type="InterPro" id="IPR000477">
    <property type="entry name" value="RT_dom"/>
</dbReference>
<dbReference type="InterPro" id="IPR030931">
    <property type="entry name" value="Group_II_RT_mat"/>
</dbReference>
<evidence type="ECO:0000313" key="2">
    <source>
        <dbReference type="EMBL" id="CRL32154.1"/>
    </source>
</evidence>
<dbReference type="Proteomes" id="UP000049472">
    <property type="component" value="Unassembled WGS sequence"/>
</dbReference>
<gene>
    <name evidence="2" type="ORF">T1815_02991</name>
</gene>
<dbReference type="SUPFAM" id="SSF56672">
    <property type="entry name" value="DNA/RNA polymerases"/>
    <property type="match status" value="1"/>
</dbReference>